<feature type="transmembrane region" description="Helical" evidence="5">
    <location>
        <begin position="280"/>
        <end position="300"/>
    </location>
</feature>
<feature type="transmembrane region" description="Helical" evidence="5">
    <location>
        <begin position="202"/>
        <end position="220"/>
    </location>
</feature>
<gene>
    <name evidence="6" type="ORF">RZ57_03470</name>
</gene>
<evidence type="ECO:0000313" key="6">
    <source>
        <dbReference type="EMBL" id="AKO32259.1"/>
    </source>
</evidence>
<keyword evidence="2 5" id="KW-0812">Transmembrane</keyword>
<protein>
    <submittedName>
        <fullName evidence="6">Lsg locus protein 1</fullName>
    </submittedName>
</protein>
<evidence type="ECO:0000256" key="1">
    <source>
        <dbReference type="ARBA" id="ARBA00004141"/>
    </source>
</evidence>
<dbReference type="PANTHER" id="PTHR43424:SF1">
    <property type="entry name" value="LOCUS PUTATIVE PROTEIN 1-RELATED"/>
    <property type="match status" value="1"/>
</dbReference>
<feature type="transmembrane region" description="Helical" evidence="5">
    <location>
        <begin position="349"/>
        <end position="369"/>
    </location>
</feature>
<keyword evidence="4 5" id="KW-0472">Membrane</keyword>
<dbReference type="Proteomes" id="UP000060132">
    <property type="component" value="Chromosome"/>
</dbReference>
<accession>A0AAC8UC22</accession>
<comment type="subcellular location">
    <subcellularLocation>
        <location evidence="1">Membrane</location>
        <topology evidence="1">Multi-pass membrane protein</topology>
    </subcellularLocation>
</comment>
<feature type="transmembrane region" description="Helical" evidence="5">
    <location>
        <begin position="48"/>
        <end position="69"/>
    </location>
</feature>
<evidence type="ECO:0000313" key="7">
    <source>
        <dbReference type="Proteomes" id="UP000060132"/>
    </source>
</evidence>
<dbReference type="PANTHER" id="PTHR43424">
    <property type="entry name" value="LOCUS PUTATIVE PROTEIN 1-RELATED"/>
    <property type="match status" value="1"/>
</dbReference>
<dbReference type="InterPro" id="IPR052556">
    <property type="entry name" value="PolySynth_Transporter"/>
</dbReference>
<sequence length="400" mass="45681">MKAVQDSLIYLGGELISKSIPFLLLPYLSRKLGVEGYGELSYYQTYLVLFLILVSLSQDGAVARYFYFYGKRSLNVIVHTGYFYTLIVGGIILAVCWLLQAEIIAYLAVSAIFQSFLAVQLSVRQCQKQALQYMIIQSLTSFTSIFLTVVMLEFYQTDLVEKRILAILFGNLMVFCLVYFFYVGKVTSNKHYSLRQYQLSLVYILTFGLPLLLNQAGFYLKGQLDRIFIFHKFSQADLGLYAMGAQIASVLMILLLALHKATQPYFYEGLKNKTITLSKVHQWAFCAFILSPIPALFVWIMPEQLFIWLLGEQFFGTKYFIVLFLFSTALTAPYLILTNYLFFYGKNKMISFASVLSSLVYVVSLYVLANTEIEYVPYASIIAGLVFLPLLYSMTKKVIV</sequence>
<feature type="transmembrane region" description="Helical" evidence="5">
    <location>
        <begin position="106"/>
        <end position="123"/>
    </location>
</feature>
<dbReference type="InterPro" id="IPR002797">
    <property type="entry name" value="Polysacc_synth"/>
</dbReference>
<evidence type="ECO:0000256" key="5">
    <source>
        <dbReference type="SAM" id="Phobius"/>
    </source>
</evidence>
<feature type="transmembrane region" description="Helical" evidence="5">
    <location>
        <begin position="240"/>
        <end position="259"/>
    </location>
</feature>
<reference evidence="6 7" key="1">
    <citation type="journal article" date="2015" name="PLoS Negl. Trop. Dis.">
        <title>Haemophilus ducreyi Cutaneous Ulcer Strains Are Nearly Identical to Class I Genital Ulcer Strains.</title>
        <authorList>
            <person name="Gangaiah D."/>
            <person name="Webb K.M."/>
            <person name="Humphreys T.L."/>
            <person name="Fortney K.R."/>
            <person name="Toh E."/>
            <person name="Tai A."/>
            <person name="Katz S.S."/>
            <person name="Pillay A."/>
            <person name="Chen C.Y."/>
            <person name="Roberts S.A."/>
            <person name="Munson R.S.Jr."/>
            <person name="Spinola S.M."/>
        </authorList>
    </citation>
    <scope>NUCLEOTIDE SEQUENCE [LARGE SCALE GENOMIC DNA]</scope>
    <source>
        <strain evidence="7">CLU2</strain>
    </source>
</reference>
<feature type="transmembrane region" description="Helical" evidence="5">
    <location>
        <begin position="375"/>
        <end position="394"/>
    </location>
</feature>
<keyword evidence="3 5" id="KW-1133">Transmembrane helix</keyword>
<dbReference type="GO" id="GO:0016020">
    <property type="term" value="C:membrane"/>
    <property type="evidence" value="ECO:0007669"/>
    <property type="project" value="UniProtKB-SubCell"/>
</dbReference>
<feature type="transmembrane region" description="Helical" evidence="5">
    <location>
        <begin position="130"/>
        <end position="152"/>
    </location>
</feature>
<feature type="transmembrane region" description="Helical" evidence="5">
    <location>
        <begin position="7"/>
        <end position="28"/>
    </location>
</feature>
<proteinExistence type="predicted"/>
<organism evidence="6 7">
    <name type="scientific">Haemophilus ducreyi</name>
    <dbReference type="NCBI Taxonomy" id="730"/>
    <lineage>
        <taxon>Bacteria</taxon>
        <taxon>Pseudomonadati</taxon>
        <taxon>Pseudomonadota</taxon>
        <taxon>Gammaproteobacteria</taxon>
        <taxon>Pasteurellales</taxon>
        <taxon>Pasteurellaceae</taxon>
        <taxon>Haemophilus</taxon>
    </lineage>
</organism>
<feature type="transmembrane region" description="Helical" evidence="5">
    <location>
        <begin position="81"/>
        <end position="100"/>
    </location>
</feature>
<dbReference type="OMA" id="ETAFFRF"/>
<name>A0AAC8UC22_HAEDC</name>
<dbReference type="RefSeq" id="WP_010944818.1">
    <property type="nucleotide sequence ID" value="NZ_CP011218.1"/>
</dbReference>
<feature type="transmembrane region" description="Helical" evidence="5">
    <location>
        <begin position="320"/>
        <end position="342"/>
    </location>
</feature>
<dbReference type="Pfam" id="PF01943">
    <property type="entry name" value="Polysacc_synt"/>
    <property type="match status" value="1"/>
</dbReference>
<dbReference type="AlphaFoldDB" id="A0AAC8UC22"/>
<evidence type="ECO:0000256" key="4">
    <source>
        <dbReference type="ARBA" id="ARBA00023136"/>
    </source>
</evidence>
<evidence type="ECO:0000256" key="2">
    <source>
        <dbReference type="ARBA" id="ARBA00022692"/>
    </source>
</evidence>
<dbReference type="EMBL" id="CP011219">
    <property type="protein sequence ID" value="AKO32259.1"/>
    <property type="molecule type" value="Genomic_DNA"/>
</dbReference>
<feature type="transmembrane region" description="Helical" evidence="5">
    <location>
        <begin position="164"/>
        <end position="182"/>
    </location>
</feature>
<evidence type="ECO:0000256" key="3">
    <source>
        <dbReference type="ARBA" id="ARBA00022989"/>
    </source>
</evidence>